<evidence type="ECO:0008006" key="15">
    <source>
        <dbReference type="Google" id="ProtNLM"/>
    </source>
</evidence>
<dbReference type="InterPro" id="IPR000209">
    <property type="entry name" value="Peptidase_S8/S53_dom"/>
</dbReference>
<feature type="domain" description="PA" evidence="11">
    <location>
        <begin position="368"/>
        <end position="429"/>
    </location>
</feature>
<feature type="active site" description="Charge relay system" evidence="6 7">
    <location>
        <position position="151"/>
    </location>
</feature>
<evidence type="ECO:0000256" key="8">
    <source>
        <dbReference type="RuleBase" id="RU003355"/>
    </source>
</evidence>
<proteinExistence type="inferred from homology"/>
<dbReference type="Pfam" id="PF02225">
    <property type="entry name" value="PA"/>
    <property type="match status" value="1"/>
</dbReference>
<evidence type="ECO:0000313" key="14">
    <source>
        <dbReference type="Proteomes" id="UP000294847"/>
    </source>
</evidence>
<dbReference type="InterPro" id="IPR023827">
    <property type="entry name" value="Peptidase_S8_Asp-AS"/>
</dbReference>
<evidence type="ECO:0000256" key="6">
    <source>
        <dbReference type="PIRSR" id="PIRSR615500-1"/>
    </source>
</evidence>
<evidence type="ECO:0000256" key="7">
    <source>
        <dbReference type="PROSITE-ProRule" id="PRU01240"/>
    </source>
</evidence>
<evidence type="ECO:0000259" key="10">
    <source>
        <dbReference type="Pfam" id="PF00082"/>
    </source>
</evidence>
<dbReference type="PRINTS" id="PR00723">
    <property type="entry name" value="SUBTILISIN"/>
</dbReference>
<accession>A0A4P7NBA6</accession>
<dbReference type="Pfam" id="PF00082">
    <property type="entry name" value="Peptidase_S8"/>
    <property type="match status" value="1"/>
</dbReference>
<evidence type="ECO:0000259" key="12">
    <source>
        <dbReference type="Pfam" id="PF06280"/>
    </source>
</evidence>
<keyword evidence="5 7" id="KW-0720">Serine protease</keyword>
<keyword evidence="4 7" id="KW-0378">Hydrolase</keyword>
<dbReference type="PROSITE" id="PS00138">
    <property type="entry name" value="SUBTILASE_SER"/>
    <property type="match status" value="1"/>
</dbReference>
<name>A0A4P7NBA6_PYROR</name>
<dbReference type="CDD" id="cd02124">
    <property type="entry name" value="PA_PoS1_like"/>
    <property type="match status" value="1"/>
</dbReference>
<evidence type="ECO:0000259" key="11">
    <source>
        <dbReference type="Pfam" id="PF02225"/>
    </source>
</evidence>
<feature type="active site" description="Charge relay system" evidence="6 7">
    <location>
        <position position="527"/>
    </location>
</feature>
<dbReference type="Proteomes" id="UP000294847">
    <property type="component" value="Chromosome 2"/>
</dbReference>
<dbReference type="PROSITE" id="PS51892">
    <property type="entry name" value="SUBTILASE"/>
    <property type="match status" value="1"/>
</dbReference>
<keyword evidence="3" id="KW-0732">Signal</keyword>
<dbReference type="PANTHER" id="PTHR43399">
    <property type="entry name" value="SUBTILISIN-RELATED"/>
    <property type="match status" value="1"/>
</dbReference>
<dbReference type="InterPro" id="IPR015500">
    <property type="entry name" value="Peptidase_S8_subtilisin-rel"/>
</dbReference>
<organism evidence="13 14">
    <name type="scientific">Pyricularia oryzae</name>
    <name type="common">Rice blast fungus</name>
    <name type="synonym">Magnaporthe oryzae</name>
    <dbReference type="NCBI Taxonomy" id="318829"/>
    <lineage>
        <taxon>Eukaryota</taxon>
        <taxon>Fungi</taxon>
        <taxon>Dikarya</taxon>
        <taxon>Ascomycota</taxon>
        <taxon>Pezizomycotina</taxon>
        <taxon>Sordariomycetes</taxon>
        <taxon>Sordariomycetidae</taxon>
        <taxon>Magnaporthales</taxon>
        <taxon>Pyriculariaceae</taxon>
        <taxon>Pyricularia</taxon>
    </lineage>
</organism>
<gene>
    <name evidence="13" type="ORF">PoMZ_02426</name>
</gene>
<dbReference type="GO" id="GO:0016020">
    <property type="term" value="C:membrane"/>
    <property type="evidence" value="ECO:0007669"/>
    <property type="project" value="InterPro"/>
</dbReference>
<dbReference type="InterPro" id="IPR010435">
    <property type="entry name" value="C5a/SBT2-like_Fn3"/>
</dbReference>
<dbReference type="InterPro" id="IPR022398">
    <property type="entry name" value="Peptidase_S8_His-AS"/>
</dbReference>
<dbReference type="InterPro" id="IPR034187">
    <property type="entry name" value="Peptidases_S8_5"/>
</dbReference>
<evidence type="ECO:0000256" key="5">
    <source>
        <dbReference type="ARBA" id="ARBA00022825"/>
    </source>
</evidence>
<evidence type="ECO:0000256" key="1">
    <source>
        <dbReference type="ARBA" id="ARBA00011073"/>
    </source>
</evidence>
<dbReference type="CDD" id="cd07489">
    <property type="entry name" value="Peptidases_S8_5"/>
    <property type="match status" value="1"/>
</dbReference>
<dbReference type="InterPro" id="IPR003137">
    <property type="entry name" value="PA_domain"/>
</dbReference>
<dbReference type="PROSITE" id="PS00136">
    <property type="entry name" value="SUBTILASE_ASP"/>
    <property type="match status" value="1"/>
</dbReference>
<feature type="active site" description="Charge relay system" evidence="6 7">
    <location>
        <position position="201"/>
    </location>
</feature>
<dbReference type="PROSITE" id="PS00137">
    <property type="entry name" value="SUBTILASE_HIS"/>
    <property type="match status" value="1"/>
</dbReference>
<feature type="region of interest" description="Disordered" evidence="9">
    <location>
        <begin position="102"/>
        <end position="124"/>
    </location>
</feature>
<dbReference type="InterPro" id="IPR051048">
    <property type="entry name" value="Peptidase_S8/S53_subtilisin"/>
</dbReference>
<evidence type="ECO:0000256" key="3">
    <source>
        <dbReference type="ARBA" id="ARBA00022729"/>
    </source>
</evidence>
<dbReference type="Pfam" id="PF06280">
    <property type="entry name" value="fn3_5"/>
    <property type="match status" value="1"/>
</dbReference>
<dbReference type="Gene3D" id="3.50.30.30">
    <property type="match status" value="1"/>
</dbReference>
<dbReference type="Gene3D" id="3.40.50.200">
    <property type="entry name" value="Peptidase S8/S53 domain"/>
    <property type="match status" value="2"/>
</dbReference>
<dbReference type="EMBL" id="CP034205">
    <property type="protein sequence ID" value="QBZ57500.1"/>
    <property type="molecule type" value="Genomic_DNA"/>
</dbReference>
<dbReference type="SUPFAM" id="SSF52743">
    <property type="entry name" value="Subtilisin-like"/>
    <property type="match status" value="1"/>
</dbReference>
<dbReference type="InterPro" id="IPR023828">
    <property type="entry name" value="Peptidase_S8_Ser-AS"/>
</dbReference>
<evidence type="ECO:0000256" key="9">
    <source>
        <dbReference type="SAM" id="MobiDB-lite"/>
    </source>
</evidence>
<dbReference type="AlphaFoldDB" id="A0A4P7NBA6"/>
<feature type="domain" description="Peptidase S8/S53" evidence="10">
    <location>
        <begin position="142"/>
        <end position="569"/>
    </location>
</feature>
<reference evidence="13 14" key="1">
    <citation type="journal article" date="2019" name="Mol. Biol. Evol.">
        <title>Blast fungal genomes show frequent chromosomal changes, gene gains and losses, and effector gene turnover.</title>
        <authorList>
            <person name="Gomez Luciano L.B."/>
            <person name="Jason Tsai I."/>
            <person name="Chuma I."/>
            <person name="Tosa Y."/>
            <person name="Chen Y.H."/>
            <person name="Li J.Y."/>
            <person name="Li M.Y."/>
            <person name="Jade Lu M.Y."/>
            <person name="Nakayashiki H."/>
            <person name="Li W.H."/>
        </authorList>
    </citation>
    <scope>NUCLEOTIDE SEQUENCE [LARGE SCALE GENOMIC DNA]</scope>
    <source>
        <strain evidence="13">MZ5-1-6</strain>
    </source>
</reference>
<dbReference type="InterPro" id="IPR036852">
    <property type="entry name" value="Peptidase_S8/S53_dom_sf"/>
</dbReference>
<evidence type="ECO:0000256" key="2">
    <source>
        <dbReference type="ARBA" id="ARBA00022670"/>
    </source>
</evidence>
<comment type="similarity">
    <text evidence="1 7 8">Belongs to the peptidase S8 family.</text>
</comment>
<sequence>MRTHARLVFSTLYSAVTVSSLGRYIVEVSDVKVIDQVKESISQDPSCYQAAQLNFRHVYENAIFPGFSLEINSPDDPRDYSSCLGAIGGVVKVWQSRPYVPASQTGNPAQHAGDDPPGPPVNSSILHGSTGVKELHDMDITGSEITVAVVDAGLDYLHPALGGGVGAGFKVRFGIDLVGDDFKVGLPPRPRSDPYAECLAHGTHVSGIVAGNQSSTGFVGVAPAANLEHYRVVGCHKIPIQSDMIIQAVLMAQAREVDVLSLSLTLDSGPYPDDALSEVLTRISRAGQILVVVASGNYGWRGPFSARAPASAREVLTVGSVNSVYSVRSRPRASFTMRNQTTDFAWAPATPGRFPSSPVPLQAATVDMSINNDACSGFGDDVHFPSTSVILVGRGGCPFDVKMKNLVARGAKFVLVYDDKDGPLFQFDNIFDGITAAGSITAQVGRDLINALATGSDVFLNMDPDFHNMPYIRVEGNSQPPGQVNGQGSWGPTGLGYDLTSILAPGQSIWSTIPRSWGGYGTLSGTSMAAPYIAGCAALVMQVHPGLVSAEVMGLLSSTARPLSFNDGTNKTYDFLAPVAMQGNGVVDAMGAAKAETFISDSHLSFNDTEFFTANISFYIQNRGGEPAEYNLSHKPAVTVLALDADSQTVTPWSTEQSSTSASEKFLKNSLSKVHADITISPQSLTIEAGDFGLVQITANIDALKDLKSRCPLYSGFIFVDDGKNESQHSLSYSGIGCSMREMTVAPEGWNQTFVTAATARQALDTTRETVPISPNAQFQLQGRQTAGQYENSSTLLPTVKVELAMYSRAISIDVLPAAASGEETGAAVFSRNQTAPPGGFGRLSTNLVAWSGLLENGSWAAEGLYKFKVCALRAWEKMQDPNARRDCIVTDPFGIRY</sequence>
<evidence type="ECO:0000313" key="13">
    <source>
        <dbReference type="EMBL" id="QBZ57500.1"/>
    </source>
</evidence>
<dbReference type="PANTHER" id="PTHR43399:SF4">
    <property type="entry name" value="CELL WALL-ASSOCIATED PROTEASE"/>
    <property type="match status" value="1"/>
</dbReference>
<keyword evidence="2 7" id="KW-0645">Protease</keyword>
<feature type="domain" description="C5a peptidase/Subtilisin-like protease SBT2-like Fn3-like" evidence="12">
    <location>
        <begin position="605"/>
        <end position="726"/>
    </location>
</feature>
<dbReference type="GO" id="GO:0004252">
    <property type="term" value="F:serine-type endopeptidase activity"/>
    <property type="evidence" value="ECO:0007669"/>
    <property type="project" value="UniProtKB-UniRule"/>
</dbReference>
<evidence type="ECO:0000256" key="4">
    <source>
        <dbReference type="ARBA" id="ARBA00022801"/>
    </source>
</evidence>
<dbReference type="GO" id="GO:0006508">
    <property type="term" value="P:proteolysis"/>
    <property type="evidence" value="ECO:0007669"/>
    <property type="project" value="UniProtKB-KW"/>
</dbReference>
<protein>
    <recommendedName>
        <fullName evidence="15">Minor extracellular protease vpr</fullName>
    </recommendedName>
</protein>